<proteinExistence type="predicted"/>
<protein>
    <submittedName>
        <fullName evidence="1">Toxin-antitoxin system, toxin component, RelE family</fullName>
    </submittedName>
</protein>
<name>C9LXW3_SELS3</name>
<comment type="caution">
    <text evidence="1">The sequence shown here is derived from an EMBL/GenBank/DDBJ whole genome shotgun (WGS) entry which is preliminary data.</text>
</comment>
<organism evidence="1 2">
    <name type="scientific">Selenomonas sputigena (strain ATCC 35185 / DSM 20758 / CCUG 44933 / VPI D19B-28)</name>
    <dbReference type="NCBI Taxonomy" id="546271"/>
    <lineage>
        <taxon>Bacteria</taxon>
        <taxon>Bacillati</taxon>
        <taxon>Bacillota</taxon>
        <taxon>Negativicutes</taxon>
        <taxon>Selenomonadales</taxon>
        <taxon>Selenomonadaceae</taxon>
        <taxon>Selenomonas</taxon>
    </lineage>
</organism>
<dbReference type="InterPro" id="IPR009241">
    <property type="entry name" value="HigB-like"/>
</dbReference>
<evidence type="ECO:0000313" key="1">
    <source>
        <dbReference type="EMBL" id="EEX76496.1"/>
    </source>
</evidence>
<gene>
    <name evidence="1" type="ORF">SELSPUOL_02321</name>
</gene>
<evidence type="ECO:0000313" key="2">
    <source>
        <dbReference type="Proteomes" id="UP000003505"/>
    </source>
</evidence>
<dbReference type="STRING" id="546271.Selsp_0375"/>
<accession>C9LXW3</accession>
<dbReference type="Pfam" id="PF05973">
    <property type="entry name" value="Gp49"/>
    <property type="match status" value="1"/>
</dbReference>
<dbReference type="Proteomes" id="UP000003505">
    <property type="component" value="Unassembled WGS sequence"/>
</dbReference>
<sequence>MKECFPVHVIFYETENGTAPAKDFIFSLDPKLKAKVLYVIDKLESRGSNLRLPDSKELSDGIFELRAISGNNIARVLYFFIVGNTAVLTNGFIKKTRKTPPNQILLAKKYRDDYKRRNPV</sequence>
<reference evidence="1 2" key="1">
    <citation type="submission" date="2009-09" db="EMBL/GenBank/DDBJ databases">
        <authorList>
            <person name="Weinstock G."/>
            <person name="Sodergren E."/>
            <person name="Clifton S."/>
            <person name="Fulton L."/>
            <person name="Fulton B."/>
            <person name="Courtney L."/>
            <person name="Fronick C."/>
            <person name="Harrison M."/>
            <person name="Strong C."/>
            <person name="Farmer C."/>
            <person name="Delahaunty K."/>
            <person name="Markovic C."/>
            <person name="Hall O."/>
            <person name="Minx P."/>
            <person name="Tomlinson C."/>
            <person name="Mitreva M."/>
            <person name="Nelson J."/>
            <person name="Hou S."/>
            <person name="Wollam A."/>
            <person name="Pepin K.H."/>
            <person name="Johnson M."/>
            <person name="Bhonagiri V."/>
            <person name="Nash W.E."/>
            <person name="Warren W."/>
            <person name="Chinwalla A."/>
            <person name="Mardis E.R."/>
            <person name="Wilson R.K."/>
        </authorList>
    </citation>
    <scope>NUCLEOTIDE SEQUENCE [LARGE SCALE GENOMIC DNA]</scope>
    <source>
        <strain evidence="2">ATCC 35185 / DSM 20758 / VPI D19B-28</strain>
    </source>
</reference>
<dbReference type="eggNOG" id="COG4679">
    <property type="taxonomic scope" value="Bacteria"/>
</dbReference>
<dbReference type="RefSeq" id="WP_006193671.1">
    <property type="nucleotide sequence ID" value="NC_015437.1"/>
</dbReference>
<dbReference type="EMBL" id="ACKP02000049">
    <property type="protein sequence ID" value="EEX76496.1"/>
    <property type="molecule type" value="Genomic_DNA"/>
</dbReference>
<dbReference type="AlphaFoldDB" id="C9LXW3"/>